<feature type="coiled-coil region" evidence="3">
    <location>
        <begin position="864"/>
        <end position="919"/>
    </location>
</feature>
<feature type="compositionally biased region" description="Polar residues" evidence="4">
    <location>
        <begin position="510"/>
        <end position="526"/>
    </location>
</feature>
<dbReference type="SMART" id="SM00235">
    <property type="entry name" value="ZnMc"/>
    <property type="match status" value="1"/>
</dbReference>
<evidence type="ECO:0000313" key="6">
    <source>
        <dbReference type="EMBL" id="KAK7478293.1"/>
    </source>
</evidence>
<evidence type="ECO:0000256" key="4">
    <source>
        <dbReference type="SAM" id="MobiDB-lite"/>
    </source>
</evidence>
<dbReference type="GO" id="GO:0006508">
    <property type="term" value="P:proteolysis"/>
    <property type="evidence" value="ECO:0007669"/>
    <property type="project" value="UniProtKB-KW"/>
</dbReference>
<feature type="region of interest" description="Disordered" evidence="4">
    <location>
        <begin position="820"/>
        <end position="854"/>
    </location>
</feature>
<feature type="compositionally biased region" description="Basic and acidic residues" evidence="4">
    <location>
        <begin position="1323"/>
        <end position="1333"/>
    </location>
</feature>
<dbReference type="InterPro" id="IPR001506">
    <property type="entry name" value="Peptidase_M12A"/>
</dbReference>
<feature type="compositionally biased region" description="Polar residues" evidence="4">
    <location>
        <begin position="381"/>
        <end position="392"/>
    </location>
</feature>
<feature type="binding site" evidence="1">
    <location>
        <position position="1153"/>
    </location>
    <ligand>
        <name>Zn(2+)</name>
        <dbReference type="ChEBI" id="CHEBI:29105"/>
        <note>catalytic</note>
    </ligand>
</feature>
<evidence type="ECO:0000256" key="3">
    <source>
        <dbReference type="SAM" id="Coils"/>
    </source>
</evidence>
<keyword evidence="1 2" id="KW-0479">Metal-binding</keyword>
<feature type="region of interest" description="Disordered" evidence="4">
    <location>
        <begin position="136"/>
        <end position="200"/>
    </location>
</feature>
<feature type="compositionally biased region" description="Polar residues" evidence="4">
    <location>
        <begin position="652"/>
        <end position="665"/>
    </location>
</feature>
<accession>A0ABD0JTQ7</accession>
<feature type="compositionally biased region" description="Basic and acidic residues" evidence="4">
    <location>
        <begin position="243"/>
        <end position="252"/>
    </location>
</feature>
<feature type="non-terminal residue" evidence="6">
    <location>
        <position position="1"/>
    </location>
</feature>
<feature type="compositionally biased region" description="Low complexity" evidence="4">
    <location>
        <begin position="107"/>
        <end position="117"/>
    </location>
</feature>
<evidence type="ECO:0000259" key="5">
    <source>
        <dbReference type="PROSITE" id="PS51864"/>
    </source>
</evidence>
<proteinExistence type="predicted"/>
<feature type="compositionally biased region" description="Low complexity" evidence="4">
    <location>
        <begin position="218"/>
        <end position="229"/>
    </location>
</feature>
<feature type="compositionally biased region" description="Basic and acidic residues" evidence="4">
    <location>
        <begin position="1343"/>
        <end position="1353"/>
    </location>
</feature>
<comment type="caution">
    <text evidence="1">Lacks conserved residue(s) required for the propagation of feature annotation.</text>
</comment>
<dbReference type="Pfam" id="PF01400">
    <property type="entry name" value="Astacin"/>
    <property type="match status" value="2"/>
</dbReference>
<dbReference type="CDD" id="cd04280">
    <property type="entry name" value="ZnMc_astacin_like"/>
    <property type="match status" value="1"/>
</dbReference>
<feature type="region of interest" description="Disordered" evidence="4">
    <location>
        <begin position="998"/>
        <end position="1032"/>
    </location>
</feature>
<feature type="region of interest" description="Disordered" evidence="4">
    <location>
        <begin position="1"/>
        <end position="117"/>
    </location>
</feature>
<feature type="compositionally biased region" description="Polar residues" evidence="4">
    <location>
        <begin position="468"/>
        <end position="483"/>
    </location>
</feature>
<feature type="compositionally biased region" description="Basic residues" evidence="4">
    <location>
        <begin position="1065"/>
        <end position="1075"/>
    </location>
</feature>
<feature type="region of interest" description="Disordered" evidence="4">
    <location>
        <begin position="1061"/>
        <end position="1081"/>
    </location>
</feature>
<dbReference type="EMBL" id="JACVVK020000329">
    <property type="protein sequence ID" value="KAK7478293.1"/>
    <property type="molecule type" value="Genomic_DNA"/>
</dbReference>
<feature type="compositionally biased region" description="Polar residues" evidence="4">
    <location>
        <begin position="586"/>
        <end position="625"/>
    </location>
</feature>
<comment type="caution">
    <text evidence="6">The sequence shown here is derived from an EMBL/GenBank/DDBJ whole genome shotgun (WGS) entry which is preliminary data.</text>
</comment>
<feature type="compositionally biased region" description="Polar residues" evidence="4">
    <location>
        <begin position="822"/>
        <end position="831"/>
    </location>
</feature>
<name>A0ABD0JTQ7_9CAEN</name>
<feature type="compositionally biased region" description="Basic and acidic residues" evidence="4">
    <location>
        <begin position="300"/>
        <end position="311"/>
    </location>
</feature>
<dbReference type="InterPro" id="IPR034035">
    <property type="entry name" value="Astacin-like_dom"/>
</dbReference>
<sequence length="1376" mass="146855">VLVPNQSGNNHPPSRSSASAAGDDYESSCSDGDVSKVTRKSSCETSSTAAVKAGSAESSVACTSSQSKRSSSAGKGPTGPSSVPLKGVGVAGGSTSEHGRPDRRTGKASSAPASAVSVKVAVKGTVSHTKEAAVLKAAKKKSSILKDTDSDPGSFTNLRSRAATTSQPKKQSTETSGRDKAAVDILPPSDAGSKVTESAVRTDHLLPQISVAATDGCNSQSQESSGNQSLVPLVGDSANLSNARRESREKNCRATQEIPTTQSHQTGAAVQPSSADSHELGEAPAGPSFTTSPPATPSDLRPHATARREAPAETGAAPQNTPCASALHEDILTQAQTGEDPKTRAAHRTFKDLSGPAPQTRADSENPPRQLPAHKRVPGTSAETGTDLQSTHIDPPKLARVSQPTGEADADHSEVLSNCGTGAHSARSGEFPTAPVAESDTPSRPVRDSETVSKTPAEVSATPDPKFCTSNSVDSSEPTSPSAETLKIPKGTCEESSAAYSAEEKDTQSPRKSASVSSSHENQDPTPTHACTGPAEEATSPAVLSTSQVRERKSKHLRDTALRPEAGVMEPRSVNTGHCVGDDSLQHNPNPNSTFGASIQPTGGTNTDSGSPEEAQTASSPTSSHGQRHCGLAGTTPVTVTSPDLPGVPLRHTSSTGNSSLPITHSSSVDLSERMNDFAFASTVSEEFGEPGSYFLSNTSAATPCPSLPVSERMGSNDTLDDPFMFEVSCLDDRLSDAEMSHMSAQGYERAAHPVFGPMSPPLLVDPELLNDFSEELVLAGDTPPELTEPSATSSRSPRLNSALPDVVLLERVFSPDLCWNNKGQPGSSKDTQGKLATKAGQSPEGRDGKGLKPVFQPRLTQTYKDNREALNSAHKRYAKLQKKTAALQQYVVQQTRELAELSRLMKLAETQGSALKDERKDLDIELQRKCDLVNLDVEGEARKFEPLIYKKYCATKTGSEARALLSIIRSRQKALHYLEAMTYRKCVSLQHNFKVEEKKSTPEKEQKPCNKKLLNLSAPPPKKPRKNKDVSALVSPVTTTATALLPLMLSVGTSSAGSWSAFAKKPKNRGRGRGRPFQIPPGHYKRLTIDQIIMNAYGGPDAYEELAEIKEALAEWEKFTCIKFRQYTGSEENRIRIQNGKGCNSGKGLYLHEVGHAIGLLHEHQLPNRDNYISIKLSNVAPSMRHWFSKYSPDAVDVHGVDYDYTSVMHYGKTAFSYNGEAQTIFPKDRSKDSEIGHVAFKPLAFSDVKAVNMMYKCNAPCENKAGDSQCQEWATRGECDANSDYMHGYCTKACNTIAKTYMATENAQDGRPAVNLRHRGQKGENRSRNSEEGGGNWDTGGGKEKDGHGENKWGGGMINTGQEGTFGSLCMLPS</sequence>
<dbReference type="EC" id="3.4.24.-" evidence="2"/>
<dbReference type="GO" id="GO:0004222">
    <property type="term" value="F:metalloendopeptidase activity"/>
    <property type="evidence" value="ECO:0007669"/>
    <property type="project" value="UniProtKB-UniRule"/>
</dbReference>
<dbReference type="SUPFAM" id="SSF55486">
    <property type="entry name" value="Metalloproteases ('zincins'), catalytic domain"/>
    <property type="match status" value="1"/>
</dbReference>
<dbReference type="PROSITE" id="PS51864">
    <property type="entry name" value="ASTACIN"/>
    <property type="match status" value="1"/>
</dbReference>
<feature type="region of interest" description="Disordered" evidence="4">
    <location>
        <begin position="213"/>
        <end position="665"/>
    </location>
</feature>
<dbReference type="PANTHER" id="PTHR10127">
    <property type="entry name" value="DISCOIDIN, CUB, EGF, LAMININ , AND ZINC METALLOPROTEASE DOMAIN CONTAINING"/>
    <property type="match status" value="1"/>
</dbReference>
<evidence type="ECO:0000256" key="1">
    <source>
        <dbReference type="PROSITE-ProRule" id="PRU01211"/>
    </source>
</evidence>
<keyword evidence="1 2" id="KW-0482">Metalloprotease</keyword>
<feature type="domain" description="Peptidase M12A" evidence="5">
    <location>
        <begin position="1061"/>
        <end position="1260"/>
    </location>
</feature>
<reference evidence="6 7" key="1">
    <citation type="journal article" date="2023" name="Sci. Data">
        <title>Genome assembly of the Korean intertidal mud-creeper Batillaria attramentaria.</title>
        <authorList>
            <person name="Patra A.K."/>
            <person name="Ho P.T."/>
            <person name="Jun S."/>
            <person name="Lee S.J."/>
            <person name="Kim Y."/>
            <person name="Won Y.J."/>
        </authorList>
    </citation>
    <scope>NUCLEOTIDE SEQUENCE [LARGE SCALE GENOMIC DNA]</scope>
    <source>
        <strain evidence="6">Wonlab-2016</strain>
    </source>
</reference>
<protein>
    <recommendedName>
        <fullName evidence="2">Metalloendopeptidase</fullName>
        <ecNumber evidence="2">3.4.24.-</ecNumber>
    </recommendedName>
</protein>
<feature type="binding site" evidence="1">
    <location>
        <position position="1163"/>
    </location>
    <ligand>
        <name>Zn(2+)</name>
        <dbReference type="ChEBI" id="CHEBI:29105"/>
        <note>catalytic</note>
    </ligand>
</feature>
<keyword evidence="1 2" id="KW-0862">Zinc</keyword>
<feature type="compositionally biased region" description="Polar residues" evidence="4">
    <location>
        <begin position="1"/>
        <end position="19"/>
    </location>
</feature>
<dbReference type="GO" id="GO:0008270">
    <property type="term" value="F:zinc ion binding"/>
    <property type="evidence" value="ECO:0007669"/>
    <property type="project" value="UniProtKB-UniRule"/>
</dbReference>
<keyword evidence="1 2" id="KW-0378">Hydrolase</keyword>
<evidence type="ECO:0000313" key="7">
    <source>
        <dbReference type="Proteomes" id="UP001519460"/>
    </source>
</evidence>
<organism evidence="6 7">
    <name type="scientific">Batillaria attramentaria</name>
    <dbReference type="NCBI Taxonomy" id="370345"/>
    <lineage>
        <taxon>Eukaryota</taxon>
        <taxon>Metazoa</taxon>
        <taxon>Spiralia</taxon>
        <taxon>Lophotrochozoa</taxon>
        <taxon>Mollusca</taxon>
        <taxon>Gastropoda</taxon>
        <taxon>Caenogastropoda</taxon>
        <taxon>Sorbeoconcha</taxon>
        <taxon>Cerithioidea</taxon>
        <taxon>Batillariidae</taxon>
        <taxon>Batillaria</taxon>
    </lineage>
</organism>
<dbReference type="InterPro" id="IPR024079">
    <property type="entry name" value="MetalloPept_cat_dom_sf"/>
</dbReference>
<dbReference type="Proteomes" id="UP001519460">
    <property type="component" value="Unassembled WGS sequence"/>
</dbReference>
<keyword evidence="1 2" id="KW-0645">Protease</keyword>
<feature type="compositionally biased region" description="Polar residues" evidence="4">
    <location>
        <begin position="151"/>
        <end position="175"/>
    </location>
</feature>
<keyword evidence="7" id="KW-1185">Reference proteome</keyword>
<feature type="binding site" evidence="1">
    <location>
        <position position="1157"/>
    </location>
    <ligand>
        <name>Zn(2+)</name>
        <dbReference type="ChEBI" id="CHEBI:29105"/>
        <note>catalytic</note>
    </ligand>
</feature>
<keyword evidence="3" id="KW-0175">Coiled coil</keyword>
<feature type="compositionally biased region" description="Basic and acidic residues" evidence="4">
    <location>
        <begin position="998"/>
        <end position="1009"/>
    </location>
</feature>
<dbReference type="Gene3D" id="3.40.390.10">
    <property type="entry name" value="Collagenase (Catalytic Domain)"/>
    <property type="match status" value="1"/>
</dbReference>
<feature type="compositionally biased region" description="Low complexity" evidence="4">
    <location>
        <begin position="283"/>
        <end position="293"/>
    </location>
</feature>
<evidence type="ECO:0000256" key="2">
    <source>
        <dbReference type="RuleBase" id="RU361183"/>
    </source>
</evidence>
<dbReference type="InterPro" id="IPR006026">
    <property type="entry name" value="Peptidase_Metallo"/>
</dbReference>
<comment type="cofactor">
    <cofactor evidence="1 2">
        <name>Zn(2+)</name>
        <dbReference type="ChEBI" id="CHEBI:29105"/>
    </cofactor>
    <text evidence="1 2">Binds 1 zinc ion per subunit.</text>
</comment>
<dbReference type="PRINTS" id="PR00480">
    <property type="entry name" value="ASTACIN"/>
</dbReference>
<feature type="active site" evidence="1">
    <location>
        <position position="1154"/>
    </location>
</feature>
<dbReference type="PANTHER" id="PTHR10127:SF850">
    <property type="entry name" value="METALLOENDOPEPTIDASE"/>
    <property type="match status" value="1"/>
</dbReference>
<feature type="region of interest" description="Disordered" evidence="4">
    <location>
        <begin position="1310"/>
        <end position="1362"/>
    </location>
</feature>
<gene>
    <name evidence="6" type="ORF">BaRGS_00030445</name>
</gene>
<feature type="compositionally biased region" description="Polar residues" evidence="4">
    <location>
        <begin position="253"/>
        <end position="275"/>
    </location>
</feature>